<dbReference type="AlphaFoldDB" id="A0A8T0KSK2"/>
<accession>A0A8T0KSK2</accession>
<comment type="caution">
    <text evidence="1">The sequence shown here is derived from an EMBL/GenBank/DDBJ whole genome shotgun (WGS) entry which is preliminary data.</text>
</comment>
<proteinExistence type="predicted"/>
<dbReference type="EMBL" id="JABFOF010000003">
    <property type="protein sequence ID" value="KAG2402967.1"/>
    <property type="molecule type" value="Genomic_DNA"/>
</dbReference>
<protein>
    <submittedName>
        <fullName evidence="1">Uncharacterized protein</fullName>
    </submittedName>
</protein>
<dbReference type="Proteomes" id="UP000743370">
    <property type="component" value="Unassembled WGS sequence"/>
</dbReference>
<evidence type="ECO:0000313" key="2">
    <source>
        <dbReference type="Proteomes" id="UP000743370"/>
    </source>
</evidence>
<sequence length="206" mass="22762">MKVSDFSSCVVVRHYRTTFAMEISPTRQPSLSKTSTYWQGVKDEAAIKRGATTPSRGDRGAVILSSEIGRRVRSCDADGNTRRRRRWQGVKEEAAMKRGAAALSRGDRGAVILSSEIGRQVRSCDADGNTRRRRRNINPPLAVVQVLGLQFVKGHIWIESEGPGKGSTTTFIVKVGSGSGGLARFKPFIKDEDDSDFSTRRNQRSF</sequence>
<gene>
    <name evidence="1" type="ORF">HKW66_Vig0247630</name>
</gene>
<name>A0A8T0KSK2_PHAAN</name>
<reference evidence="1 2" key="1">
    <citation type="submission" date="2020-05" db="EMBL/GenBank/DDBJ databases">
        <title>Vigna angularis (adzuki bean) Var. LongXiaoDou No. 4 denovo assembly.</title>
        <authorList>
            <person name="Xiang H."/>
        </authorList>
    </citation>
    <scope>NUCLEOTIDE SEQUENCE [LARGE SCALE GENOMIC DNA]</scope>
    <source>
        <tissue evidence="1">Leaf</tissue>
    </source>
</reference>
<organism evidence="1 2">
    <name type="scientific">Phaseolus angularis</name>
    <name type="common">Azuki bean</name>
    <name type="synonym">Vigna angularis</name>
    <dbReference type="NCBI Taxonomy" id="3914"/>
    <lineage>
        <taxon>Eukaryota</taxon>
        <taxon>Viridiplantae</taxon>
        <taxon>Streptophyta</taxon>
        <taxon>Embryophyta</taxon>
        <taxon>Tracheophyta</taxon>
        <taxon>Spermatophyta</taxon>
        <taxon>Magnoliopsida</taxon>
        <taxon>eudicotyledons</taxon>
        <taxon>Gunneridae</taxon>
        <taxon>Pentapetalae</taxon>
        <taxon>rosids</taxon>
        <taxon>fabids</taxon>
        <taxon>Fabales</taxon>
        <taxon>Fabaceae</taxon>
        <taxon>Papilionoideae</taxon>
        <taxon>50 kb inversion clade</taxon>
        <taxon>NPAAA clade</taxon>
        <taxon>indigoferoid/millettioid clade</taxon>
        <taxon>Phaseoleae</taxon>
        <taxon>Vigna</taxon>
    </lineage>
</organism>
<evidence type="ECO:0000313" key="1">
    <source>
        <dbReference type="EMBL" id="KAG2402967.1"/>
    </source>
</evidence>